<feature type="compositionally biased region" description="Basic and acidic residues" evidence="1">
    <location>
        <begin position="251"/>
        <end position="264"/>
    </location>
</feature>
<dbReference type="Proteomes" id="UP001460270">
    <property type="component" value="Unassembled WGS sequence"/>
</dbReference>
<keyword evidence="2" id="KW-1133">Transmembrane helix</keyword>
<gene>
    <name evidence="3" type="ORF">WMY93_015104</name>
</gene>
<protein>
    <recommendedName>
        <fullName evidence="5">Immunoglobulin V-set domain-containing protein</fullName>
    </recommendedName>
</protein>
<evidence type="ECO:0000256" key="2">
    <source>
        <dbReference type="SAM" id="Phobius"/>
    </source>
</evidence>
<evidence type="ECO:0000256" key="1">
    <source>
        <dbReference type="SAM" id="MobiDB-lite"/>
    </source>
</evidence>
<comment type="caution">
    <text evidence="3">The sequence shown here is derived from an EMBL/GenBank/DDBJ whole genome shotgun (WGS) entry which is preliminary data.</text>
</comment>
<dbReference type="InterPro" id="IPR013783">
    <property type="entry name" value="Ig-like_fold"/>
</dbReference>
<keyword evidence="2" id="KW-0812">Transmembrane</keyword>
<dbReference type="Gene3D" id="2.60.40.10">
    <property type="entry name" value="Immunoglobulins"/>
    <property type="match status" value="1"/>
</dbReference>
<feature type="transmembrane region" description="Helical" evidence="2">
    <location>
        <begin position="274"/>
        <end position="294"/>
    </location>
</feature>
<organism evidence="3 4">
    <name type="scientific">Mugilogobius chulae</name>
    <name type="common">yellowstripe goby</name>
    <dbReference type="NCBI Taxonomy" id="88201"/>
    <lineage>
        <taxon>Eukaryota</taxon>
        <taxon>Metazoa</taxon>
        <taxon>Chordata</taxon>
        <taxon>Craniata</taxon>
        <taxon>Vertebrata</taxon>
        <taxon>Euteleostomi</taxon>
        <taxon>Actinopterygii</taxon>
        <taxon>Neopterygii</taxon>
        <taxon>Teleostei</taxon>
        <taxon>Neoteleostei</taxon>
        <taxon>Acanthomorphata</taxon>
        <taxon>Gobiaria</taxon>
        <taxon>Gobiiformes</taxon>
        <taxon>Gobioidei</taxon>
        <taxon>Gobiidae</taxon>
        <taxon>Gobionellinae</taxon>
        <taxon>Mugilogobius</taxon>
    </lineage>
</organism>
<evidence type="ECO:0008006" key="5">
    <source>
        <dbReference type="Google" id="ProtNLM"/>
    </source>
</evidence>
<proteinExistence type="predicted"/>
<dbReference type="InterPro" id="IPR036179">
    <property type="entry name" value="Ig-like_dom_sf"/>
</dbReference>
<feature type="region of interest" description="Disordered" evidence="1">
    <location>
        <begin position="247"/>
        <end position="267"/>
    </location>
</feature>
<dbReference type="SUPFAM" id="SSF48726">
    <property type="entry name" value="Immunoglobulin"/>
    <property type="match status" value="1"/>
</dbReference>
<sequence length="310" mass="35101">MYSTTTIKTARNSSHRLSRKSFQLDRLAESSVRRVMQQQHCVREVMKWQISFVREHAVMNKHRSVSENLMSARLDLQAPAQSTCRLTPFTVHSVCSPSLHHEERTQTAAASPGWSWGSVGGFLFLLLLSTADGFSVHKATEGDNIHLQWDSDSGADLSRLYMTCHFNSGAPRLVFEMERGEESSRNQDPQFSGRVQCVKEVLAQGHIHILFTRLTLQDSGYYTCDMTLNKTKRTFFKSEDFVVNVTSRSTPHSEDPIQTEHTDASEPLSTRTRISPFVVFGVFVVAVVIIICVIKHKDHKKEEKVSCILV</sequence>
<keyword evidence="4" id="KW-1185">Reference proteome</keyword>
<evidence type="ECO:0000313" key="4">
    <source>
        <dbReference type="Proteomes" id="UP001460270"/>
    </source>
</evidence>
<dbReference type="EMBL" id="JBBPFD010000010">
    <property type="protein sequence ID" value="KAK7910420.1"/>
    <property type="molecule type" value="Genomic_DNA"/>
</dbReference>
<name>A0AAW0P358_9GOBI</name>
<reference evidence="4" key="1">
    <citation type="submission" date="2024-04" db="EMBL/GenBank/DDBJ databases">
        <title>Salinicola lusitanus LLJ914,a marine bacterium isolated from the Okinawa Trough.</title>
        <authorList>
            <person name="Li J."/>
        </authorList>
    </citation>
    <scope>NUCLEOTIDE SEQUENCE [LARGE SCALE GENOMIC DNA]</scope>
</reference>
<evidence type="ECO:0000313" key="3">
    <source>
        <dbReference type="EMBL" id="KAK7910420.1"/>
    </source>
</evidence>
<accession>A0AAW0P358</accession>
<keyword evidence="2" id="KW-0472">Membrane</keyword>
<dbReference type="AlphaFoldDB" id="A0AAW0P358"/>